<evidence type="ECO:0000256" key="3">
    <source>
        <dbReference type="ARBA" id="ARBA00022426"/>
    </source>
</evidence>
<dbReference type="GO" id="GO:0046583">
    <property type="term" value="F:monoatomic cation efflux transmembrane transporter activity"/>
    <property type="evidence" value="ECO:0007669"/>
    <property type="project" value="TreeGrafter"/>
</dbReference>
<dbReference type="InterPro" id="IPR011541">
    <property type="entry name" value="Ni/Co_transpt_high_affinity"/>
</dbReference>
<dbReference type="PANTHER" id="PTHR40659:SF1">
    <property type="entry name" value="NICKEL_COBALT EFFLUX SYSTEM RCNA"/>
    <property type="match status" value="1"/>
</dbReference>
<evidence type="ECO:0000313" key="14">
    <source>
        <dbReference type="EMBL" id="SUT95014.1"/>
    </source>
</evidence>
<dbReference type="EMBL" id="UFRQ01000003">
    <property type="protein sequence ID" value="SUT95014.1"/>
    <property type="molecule type" value="Genomic_DNA"/>
</dbReference>
<evidence type="ECO:0000256" key="11">
    <source>
        <dbReference type="ARBA" id="ARBA00023136"/>
    </source>
</evidence>
<feature type="transmembrane region" description="Helical" evidence="13">
    <location>
        <begin position="140"/>
        <end position="160"/>
    </location>
</feature>
<reference evidence="14 15" key="1">
    <citation type="submission" date="2018-06" db="EMBL/GenBank/DDBJ databases">
        <authorList>
            <consortium name="Pathogen Informatics"/>
            <person name="Doyle S."/>
        </authorList>
    </citation>
    <scope>NUCLEOTIDE SEQUENCE [LARGE SCALE GENOMIC DNA]</scope>
    <source>
        <strain evidence="14 15">NCTC10801</strain>
    </source>
</reference>
<evidence type="ECO:0000256" key="7">
    <source>
        <dbReference type="ARBA" id="ARBA00022692"/>
    </source>
</evidence>
<evidence type="ECO:0000256" key="2">
    <source>
        <dbReference type="ARBA" id="ARBA00004651"/>
    </source>
</evidence>
<evidence type="ECO:0000256" key="5">
    <source>
        <dbReference type="ARBA" id="ARBA00022475"/>
    </source>
</evidence>
<evidence type="ECO:0000313" key="15">
    <source>
        <dbReference type="Proteomes" id="UP000254649"/>
    </source>
</evidence>
<evidence type="ECO:0000256" key="1">
    <source>
        <dbReference type="ARBA" id="ARBA00002510"/>
    </source>
</evidence>
<keyword evidence="7 13" id="KW-0812">Transmembrane</keyword>
<dbReference type="GO" id="GO:0005886">
    <property type="term" value="C:plasma membrane"/>
    <property type="evidence" value="ECO:0007669"/>
    <property type="project" value="UniProtKB-SubCell"/>
</dbReference>
<dbReference type="GO" id="GO:0032025">
    <property type="term" value="P:response to cobalt ion"/>
    <property type="evidence" value="ECO:0007669"/>
    <property type="project" value="TreeGrafter"/>
</dbReference>
<keyword evidence="3" id="KW-0171">Cobalt transport</keyword>
<feature type="transmembrane region" description="Helical" evidence="13">
    <location>
        <begin position="60"/>
        <end position="87"/>
    </location>
</feature>
<name>A0A380U437_9PAST</name>
<comment type="similarity">
    <text evidence="13">Belongs to the NiCoT transporter (TC 2.A.52) family.</text>
</comment>
<comment type="function">
    <text evidence="1">Efflux system for nickel and cobalt.</text>
</comment>
<dbReference type="InterPro" id="IPR051224">
    <property type="entry name" value="NiCoT_RcnA"/>
</dbReference>
<comment type="subcellular location">
    <subcellularLocation>
        <location evidence="2 13">Cell membrane</location>
        <topology evidence="2 13">Multi-pass membrane protein</topology>
    </subcellularLocation>
</comment>
<dbReference type="GO" id="GO:0015099">
    <property type="term" value="F:nickel cation transmembrane transporter activity"/>
    <property type="evidence" value="ECO:0007669"/>
    <property type="project" value="UniProtKB-UniRule"/>
</dbReference>
<evidence type="ECO:0000256" key="10">
    <source>
        <dbReference type="ARBA" id="ARBA00023112"/>
    </source>
</evidence>
<keyword evidence="6" id="KW-0533">Nickel</keyword>
<sequence length="342" mass="38393">MITIKKYLPIALLILLLTGIYLLFPWLFKQVVLWQREFNQIISAQLHQIKQTPTESGIKLIIISFLYGVFHAVGPGHGKFVIASYLSTHESKLKTSMRLTFFSSLMQGIVAIAAISIIVVTLHLSSSYFKASQLWLERSALILMMLLGVQWIYQAIKVMLKTKRLKTVVKPRPHIRTISICSNTFSNTPFNPNMNNQKDISHEHSLGCSCGHQHLPDNNQLQAQSWKAQLLVILSIGMRPCTGAIFVLFLAYMLDLYLWGIIAVMAMAFGTGLMLSGFAIIVQYARHTAIQMSTWYSSLKWLSSNGQILFKFMVGILVITFAISLFCATLQPSSGGTILFGR</sequence>
<dbReference type="Pfam" id="PF03824">
    <property type="entry name" value="NicO"/>
    <property type="match status" value="1"/>
</dbReference>
<evidence type="ECO:0000256" key="6">
    <source>
        <dbReference type="ARBA" id="ARBA00022596"/>
    </source>
</evidence>
<accession>A0A380U437</accession>
<keyword evidence="8 13" id="KW-1133">Transmembrane helix</keyword>
<evidence type="ECO:0000256" key="8">
    <source>
        <dbReference type="ARBA" id="ARBA00022989"/>
    </source>
</evidence>
<dbReference type="AlphaFoldDB" id="A0A380U437"/>
<feature type="transmembrane region" description="Helical" evidence="13">
    <location>
        <begin position="7"/>
        <end position="28"/>
    </location>
</feature>
<dbReference type="Proteomes" id="UP000254649">
    <property type="component" value="Unassembled WGS sequence"/>
</dbReference>
<feature type="transmembrane region" description="Helical" evidence="13">
    <location>
        <begin position="230"/>
        <end position="252"/>
    </location>
</feature>
<organism evidence="14 15">
    <name type="scientific">[Actinobacillus] rossii</name>
    <dbReference type="NCBI Taxonomy" id="123820"/>
    <lineage>
        <taxon>Bacteria</taxon>
        <taxon>Pseudomonadati</taxon>
        <taxon>Pseudomonadota</taxon>
        <taxon>Gammaproteobacteria</taxon>
        <taxon>Pasteurellales</taxon>
        <taxon>Pasteurellaceae</taxon>
    </lineage>
</organism>
<keyword evidence="4 13" id="KW-0813">Transport</keyword>
<dbReference type="GO" id="GO:0010045">
    <property type="term" value="P:response to nickel cation"/>
    <property type="evidence" value="ECO:0007669"/>
    <property type="project" value="TreeGrafter"/>
</dbReference>
<gene>
    <name evidence="14" type="ORF">NCTC10801_02367</name>
</gene>
<keyword evidence="15" id="KW-1185">Reference proteome</keyword>
<keyword evidence="10" id="KW-0921">Nickel transport</keyword>
<evidence type="ECO:0000256" key="12">
    <source>
        <dbReference type="ARBA" id="ARBA00023285"/>
    </source>
</evidence>
<dbReference type="PANTHER" id="PTHR40659">
    <property type="entry name" value="NICKEL/COBALT EFFLUX SYSTEM RCNA"/>
    <property type="match status" value="1"/>
</dbReference>
<dbReference type="GO" id="GO:0006824">
    <property type="term" value="P:cobalt ion transport"/>
    <property type="evidence" value="ECO:0007669"/>
    <property type="project" value="UniProtKB-KW"/>
</dbReference>
<feature type="transmembrane region" description="Helical" evidence="13">
    <location>
        <begin position="99"/>
        <end position="120"/>
    </location>
</feature>
<evidence type="ECO:0000256" key="13">
    <source>
        <dbReference type="RuleBase" id="RU362101"/>
    </source>
</evidence>
<evidence type="ECO:0000256" key="4">
    <source>
        <dbReference type="ARBA" id="ARBA00022448"/>
    </source>
</evidence>
<keyword evidence="5" id="KW-1003">Cell membrane</keyword>
<feature type="transmembrane region" description="Helical" evidence="13">
    <location>
        <begin position="308"/>
        <end position="331"/>
    </location>
</feature>
<keyword evidence="11 13" id="KW-0472">Membrane</keyword>
<keyword evidence="12" id="KW-0170">Cobalt</keyword>
<protein>
    <recommendedName>
        <fullName evidence="13">Nickel/cobalt efflux system</fullName>
    </recommendedName>
</protein>
<evidence type="ECO:0000256" key="9">
    <source>
        <dbReference type="ARBA" id="ARBA00023065"/>
    </source>
</evidence>
<proteinExistence type="inferred from homology"/>
<keyword evidence="9" id="KW-0406">Ion transport</keyword>
<feature type="transmembrane region" description="Helical" evidence="13">
    <location>
        <begin position="258"/>
        <end position="282"/>
    </location>
</feature>